<sequence>MEVSSEINELGAYDPGFTIEDTDEGDDEDLCRICRSPEQPGNPLRYPCLCRGSIKFVHQDCLHYWLNLKGYTKCEVCGRSYSFVPVYSENVPERLSCKEFVMGVLWRVSPYIKLIAFWIVVVLLNTYFCSLLPMGQEVAAGFQSGFWMSWKVASLFAGLLYSAMIVCFMTVITIVRVEVGDLNVRRVLGVDFIGNGLQQGVIGGVVNVLWKYTKILCDWFLPSAYMCLSSLFFCLCLLCVEHANTYMDLVREIIQKRAFWYLQDVTEPDYKVTKLNLGYTLFVFASHGVLLVILFHLPIKAVTLISPSFFPLELWITDERLVWGAFAIYLHFMTNGIKLLIQLTKPTIKLIVHNWIITVSSWLQLSDFLLVVPRGDGFHRADQNMRPLLLPRQSYIDNPWVLLYIIAEGSMVNSYGSQNAEDGSKDQRDNRFMLRIALMLVLAALSMFLFSTAFIALPILAGRVFFDSISFIMLRFGFKPDDFIGFWIGCYILRAIYIITCFVSDHLQNGGINMLLRYVLIRIRNGLMFSIWISVIPGLLGLLMELMIIIPYRVPPNDSPTYFLIQDWFVGVVVLHSWTFMTMLTPIKWFATDAWQEKLEKIRNLGINGLPTVWLLRDVIGSIISTLVTTLSIPYLLVKSLFPLLGFSQSINSTVERFTWPALLALIAGWFVAKLTRDLIVYLHQLVFNERYLILLDLCPRPDPSSVDFTSESGSVFTKGHFLWFSESKTCLLFVAAREVSGLIFI</sequence>
<evidence type="ECO:0000256" key="2">
    <source>
        <dbReference type="ARBA" id="ARBA00022771"/>
    </source>
</evidence>
<keyword evidence="2" id="KW-0863">Zinc-finger</keyword>
<dbReference type="PROSITE" id="PS51292">
    <property type="entry name" value="ZF_RING_CH"/>
    <property type="match status" value="1"/>
</dbReference>
<feature type="transmembrane region" description="Helical" evidence="4">
    <location>
        <begin position="115"/>
        <end position="135"/>
    </location>
</feature>
<dbReference type="Pfam" id="PF12906">
    <property type="entry name" value="RINGv"/>
    <property type="match status" value="1"/>
</dbReference>
<keyword evidence="7" id="KW-1185">Reference proteome</keyword>
<name>A0A087HM90_ARAAL</name>
<accession>A0A087HM90</accession>
<feature type="transmembrane region" description="Helical" evidence="4">
    <location>
        <begin position="568"/>
        <end position="591"/>
    </location>
</feature>
<keyword evidence="3" id="KW-0862">Zinc</keyword>
<reference evidence="7" key="1">
    <citation type="journal article" date="2015" name="Nat. Plants">
        <title>Genome expansion of Arabis alpina linked with retrotransposition and reduced symmetric DNA methylation.</title>
        <authorList>
            <person name="Willing E.M."/>
            <person name="Rawat V."/>
            <person name="Mandakova T."/>
            <person name="Maumus F."/>
            <person name="James G.V."/>
            <person name="Nordstroem K.J."/>
            <person name="Becker C."/>
            <person name="Warthmann N."/>
            <person name="Chica C."/>
            <person name="Szarzynska B."/>
            <person name="Zytnicki M."/>
            <person name="Albani M.C."/>
            <person name="Kiefer C."/>
            <person name="Bergonzi S."/>
            <person name="Castaings L."/>
            <person name="Mateos J.L."/>
            <person name="Berns M.C."/>
            <person name="Bujdoso N."/>
            <person name="Piofczyk T."/>
            <person name="de Lorenzo L."/>
            <person name="Barrero-Sicilia C."/>
            <person name="Mateos I."/>
            <person name="Piednoel M."/>
            <person name="Hagmann J."/>
            <person name="Chen-Min-Tao R."/>
            <person name="Iglesias-Fernandez R."/>
            <person name="Schuster S.C."/>
            <person name="Alonso-Blanco C."/>
            <person name="Roudier F."/>
            <person name="Carbonero P."/>
            <person name="Paz-Ares J."/>
            <person name="Davis S.J."/>
            <person name="Pecinka A."/>
            <person name="Quesneville H."/>
            <person name="Colot V."/>
            <person name="Lysak M.A."/>
            <person name="Weigel D."/>
            <person name="Coupland G."/>
            <person name="Schneeberger K."/>
        </authorList>
    </citation>
    <scope>NUCLEOTIDE SEQUENCE [LARGE SCALE GENOMIC DNA]</scope>
    <source>
        <strain evidence="7">cv. Pajares</strain>
    </source>
</reference>
<dbReference type="GO" id="GO:0005789">
    <property type="term" value="C:endoplasmic reticulum membrane"/>
    <property type="evidence" value="ECO:0007669"/>
    <property type="project" value="TreeGrafter"/>
</dbReference>
<feature type="domain" description="RING-CH-type" evidence="5">
    <location>
        <begin position="23"/>
        <end position="84"/>
    </location>
</feature>
<feature type="transmembrane region" description="Helical" evidence="4">
    <location>
        <begin position="484"/>
        <end position="504"/>
    </location>
</feature>
<feature type="transmembrane region" description="Helical" evidence="4">
    <location>
        <begin position="222"/>
        <end position="240"/>
    </location>
</feature>
<dbReference type="Gene3D" id="3.30.40.10">
    <property type="entry name" value="Zinc/RING finger domain, C3HC4 (zinc finger)"/>
    <property type="match status" value="1"/>
</dbReference>
<dbReference type="CDD" id="cd16702">
    <property type="entry name" value="RING_CH-C4HC3_MARCH6"/>
    <property type="match status" value="1"/>
</dbReference>
<dbReference type="eggNOG" id="KOG1609">
    <property type="taxonomic scope" value="Eukaryota"/>
</dbReference>
<feature type="transmembrane region" description="Helical" evidence="4">
    <location>
        <begin position="525"/>
        <end position="548"/>
    </location>
</feature>
<evidence type="ECO:0000313" key="6">
    <source>
        <dbReference type="EMBL" id="KFK43242.1"/>
    </source>
</evidence>
<dbReference type="OrthoDB" id="264354at2759"/>
<feature type="transmembrane region" description="Helical" evidence="4">
    <location>
        <begin position="658"/>
        <end position="676"/>
    </location>
</feature>
<keyword evidence="4" id="KW-0812">Transmembrane</keyword>
<dbReference type="Pfam" id="PF23113">
    <property type="entry name" value="MARCHF6_C"/>
    <property type="match status" value="1"/>
</dbReference>
<evidence type="ECO:0000259" key="5">
    <source>
        <dbReference type="PROSITE" id="PS51292"/>
    </source>
</evidence>
<dbReference type="PANTHER" id="PTHR13145">
    <property type="entry name" value="SSM4 PROTEIN"/>
    <property type="match status" value="1"/>
</dbReference>
<feature type="transmembrane region" description="Helical" evidence="4">
    <location>
        <begin position="279"/>
        <end position="301"/>
    </location>
</feature>
<dbReference type="GO" id="GO:0036503">
    <property type="term" value="P:ERAD pathway"/>
    <property type="evidence" value="ECO:0007669"/>
    <property type="project" value="TreeGrafter"/>
</dbReference>
<dbReference type="AlphaFoldDB" id="A0A087HM90"/>
<gene>
    <name evidence="6" type="ordered locus">AALP_Aa1g098200</name>
</gene>
<dbReference type="Gramene" id="KFK43242">
    <property type="protein sequence ID" value="KFK43242"/>
    <property type="gene ID" value="AALP_AA1G098200"/>
</dbReference>
<dbReference type="InterPro" id="IPR056521">
    <property type="entry name" value="MARCHF6-like_C"/>
</dbReference>
<feature type="transmembrane region" description="Helical" evidence="4">
    <location>
        <begin position="612"/>
        <end position="638"/>
    </location>
</feature>
<feature type="transmembrane region" description="Helical" evidence="4">
    <location>
        <begin position="436"/>
        <end position="464"/>
    </location>
</feature>
<evidence type="ECO:0000256" key="4">
    <source>
        <dbReference type="SAM" id="Phobius"/>
    </source>
</evidence>
<feature type="transmembrane region" description="Helical" evidence="4">
    <location>
        <begin position="155"/>
        <end position="175"/>
    </location>
</feature>
<feature type="transmembrane region" description="Helical" evidence="4">
    <location>
        <begin position="321"/>
        <end position="341"/>
    </location>
</feature>
<protein>
    <recommendedName>
        <fullName evidence="5">RING-CH-type domain-containing protein</fullName>
    </recommendedName>
</protein>
<feature type="transmembrane region" description="Helical" evidence="4">
    <location>
        <begin position="187"/>
        <end position="210"/>
    </location>
</feature>
<evidence type="ECO:0000256" key="1">
    <source>
        <dbReference type="ARBA" id="ARBA00022723"/>
    </source>
</evidence>
<keyword evidence="1" id="KW-0479">Metal-binding</keyword>
<dbReference type="GO" id="GO:0008270">
    <property type="term" value="F:zinc ion binding"/>
    <property type="evidence" value="ECO:0007669"/>
    <property type="project" value="UniProtKB-KW"/>
</dbReference>
<keyword evidence="4" id="KW-0472">Membrane</keyword>
<dbReference type="SUPFAM" id="SSF57850">
    <property type="entry name" value="RING/U-box"/>
    <property type="match status" value="1"/>
</dbReference>
<dbReference type="SMART" id="SM00744">
    <property type="entry name" value="RINGv"/>
    <property type="match status" value="1"/>
</dbReference>
<proteinExistence type="predicted"/>
<organism evidence="6 7">
    <name type="scientific">Arabis alpina</name>
    <name type="common">Alpine rock-cress</name>
    <dbReference type="NCBI Taxonomy" id="50452"/>
    <lineage>
        <taxon>Eukaryota</taxon>
        <taxon>Viridiplantae</taxon>
        <taxon>Streptophyta</taxon>
        <taxon>Embryophyta</taxon>
        <taxon>Tracheophyta</taxon>
        <taxon>Spermatophyta</taxon>
        <taxon>Magnoliopsida</taxon>
        <taxon>eudicotyledons</taxon>
        <taxon>Gunneridae</taxon>
        <taxon>Pentapetalae</taxon>
        <taxon>rosids</taxon>
        <taxon>malvids</taxon>
        <taxon>Brassicales</taxon>
        <taxon>Brassicaceae</taxon>
        <taxon>Arabideae</taxon>
        <taxon>Arabis</taxon>
    </lineage>
</organism>
<dbReference type="Proteomes" id="UP000029120">
    <property type="component" value="Chromosome 1"/>
</dbReference>
<dbReference type="PANTHER" id="PTHR13145:SF7">
    <property type="entry name" value="RING-CH-TYPE DOMAIN-CONTAINING PROTEIN"/>
    <property type="match status" value="1"/>
</dbReference>
<evidence type="ECO:0000256" key="3">
    <source>
        <dbReference type="ARBA" id="ARBA00022833"/>
    </source>
</evidence>
<keyword evidence="4" id="KW-1133">Transmembrane helix</keyword>
<evidence type="ECO:0000313" key="7">
    <source>
        <dbReference type="Proteomes" id="UP000029120"/>
    </source>
</evidence>
<dbReference type="InterPro" id="IPR013083">
    <property type="entry name" value="Znf_RING/FYVE/PHD"/>
</dbReference>
<dbReference type="EMBL" id="CM002869">
    <property type="protein sequence ID" value="KFK43242.1"/>
    <property type="molecule type" value="Genomic_DNA"/>
</dbReference>
<dbReference type="InterPro" id="IPR011016">
    <property type="entry name" value="Znf_RING-CH"/>
</dbReference>